<dbReference type="PANTHER" id="PTHR43792">
    <property type="entry name" value="GNAT FAMILY, PUTATIVE (AFU_ORTHOLOGUE AFUA_3G00765)-RELATED-RELATED"/>
    <property type="match status" value="1"/>
</dbReference>
<dbReference type="PANTHER" id="PTHR43792:SF9">
    <property type="entry name" value="RIBOSOMAL-PROTEIN-ALANINE ACETYLTRANSFERASE"/>
    <property type="match status" value="1"/>
</dbReference>
<gene>
    <name evidence="2" type="ORF">ACFSTG_14915</name>
</gene>
<organism evidence="2 3">
    <name type="scientific">Salinimicrobium flavum</name>
    <dbReference type="NCBI Taxonomy" id="1737065"/>
    <lineage>
        <taxon>Bacteria</taxon>
        <taxon>Pseudomonadati</taxon>
        <taxon>Bacteroidota</taxon>
        <taxon>Flavobacteriia</taxon>
        <taxon>Flavobacteriales</taxon>
        <taxon>Flavobacteriaceae</taxon>
        <taxon>Salinimicrobium</taxon>
    </lineage>
</organism>
<dbReference type="EMBL" id="JBHULT010000013">
    <property type="protein sequence ID" value="MFD2519198.1"/>
    <property type="molecule type" value="Genomic_DNA"/>
</dbReference>
<dbReference type="RefSeq" id="WP_380755026.1">
    <property type="nucleotide sequence ID" value="NZ_JBHULT010000013.1"/>
</dbReference>
<dbReference type="SUPFAM" id="SSF55729">
    <property type="entry name" value="Acyl-CoA N-acyltransferases (Nat)"/>
    <property type="match status" value="1"/>
</dbReference>
<keyword evidence="2" id="KW-0012">Acyltransferase</keyword>
<feature type="domain" description="N-acetyltransferase" evidence="1">
    <location>
        <begin position="6"/>
        <end position="161"/>
    </location>
</feature>
<dbReference type="EC" id="2.3.-.-" evidence="2"/>
<dbReference type="InterPro" id="IPR051531">
    <property type="entry name" value="N-acetyltransferase"/>
</dbReference>
<keyword evidence="2" id="KW-0808">Transferase</keyword>
<evidence type="ECO:0000313" key="3">
    <source>
        <dbReference type="Proteomes" id="UP001597468"/>
    </source>
</evidence>
<keyword evidence="3" id="KW-1185">Reference proteome</keyword>
<comment type="caution">
    <text evidence="2">The sequence shown here is derived from an EMBL/GenBank/DDBJ whole genome shotgun (WGS) entry which is preliminary data.</text>
</comment>
<protein>
    <submittedName>
        <fullName evidence="2">GNAT family N-acetyltransferase</fullName>
        <ecNumber evidence="2">2.3.-.-</ecNumber>
    </submittedName>
</protein>
<dbReference type="GO" id="GO:0016746">
    <property type="term" value="F:acyltransferase activity"/>
    <property type="evidence" value="ECO:0007669"/>
    <property type="project" value="UniProtKB-KW"/>
</dbReference>
<dbReference type="Pfam" id="PF13302">
    <property type="entry name" value="Acetyltransf_3"/>
    <property type="match status" value="1"/>
</dbReference>
<proteinExistence type="predicted"/>
<name>A0ABW5J253_9FLAO</name>
<dbReference type="Gene3D" id="3.40.630.30">
    <property type="match status" value="1"/>
</dbReference>
<dbReference type="PROSITE" id="PS51186">
    <property type="entry name" value="GNAT"/>
    <property type="match status" value="1"/>
</dbReference>
<dbReference type="Proteomes" id="UP001597468">
    <property type="component" value="Unassembled WGS sequence"/>
</dbReference>
<evidence type="ECO:0000259" key="1">
    <source>
        <dbReference type="PROSITE" id="PS51186"/>
    </source>
</evidence>
<reference evidence="3" key="1">
    <citation type="journal article" date="2019" name="Int. J. Syst. Evol. Microbiol.">
        <title>The Global Catalogue of Microorganisms (GCM) 10K type strain sequencing project: providing services to taxonomists for standard genome sequencing and annotation.</title>
        <authorList>
            <consortium name="The Broad Institute Genomics Platform"/>
            <consortium name="The Broad Institute Genome Sequencing Center for Infectious Disease"/>
            <person name="Wu L."/>
            <person name="Ma J."/>
        </authorList>
    </citation>
    <scope>NUCLEOTIDE SEQUENCE [LARGE SCALE GENOMIC DNA]</scope>
    <source>
        <strain evidence="3">KCTC 42585</strain>
    </source>
</reference>
<dbReference type="CDD" id="cd04301">
    <property type="entry name" value="NAT_SF"/>
    <property type="match status" value="1"/>
</dbReference>
<accession>A0ABW5J253</accession>
<evidence type="ECO:0000313" key="2">
    <source>
        <dbReference type="EMBL" id="MFD2519198.1"/>
    </source>
</evidence>
<dbReference type="InterPro" id="IPR000182">
    <property type="entry name" value="GNAT_dom"/>
</dbReference>
<dbReference type="InterPro" id="IPR016181">
    <property type="entry name" value="Acyl_CoA_acyltransferase"/>
</dbReference>
<sequence>MKTKRFELNEIQRKDIVNIHKGLSDPRVTAYYAVHFSTLEDTQEQMDWYDDLKNKGTGIWWGIYLADSGEFCGAGGFNGLDREHKKAEIGLWLLPEFWGQGIMKEVMPRLFQEGFEQLDLNRIEGFVESGNSKCKKGLEKFHFEHEGTMRQCEFKNGKFIDVDIFSILKSDYEAAREKVHANEF</sequence>